<organism evidence="4 5">
    <name type="scientific">Roseovarius lutimaris</name>
    <dbReference type="NCBI Taxonomy" id="1005928"/>
    <lineage>
        <taxon>Bacteria</taxon>
        <taxon>Pseudomonadati</taxon>
        <taxon>Pseudomonadota</taxon>
        <taxon>Alphaproteobacteria</taxon>
        <taxon>Rhodobacterales</taxon>
        <taxon>Roseobacteraceae</taxon>
        <taxon>Roseovarius</taxon>
    </lineage>
</organism>
<comment type="function">
    <text evidence="2">Involved in the maturation of [NiFe] hydrogenases. Involved in the biosynthesis of the Fe(CN)(2)CO cofactor.</text>
</comment>
<dbReference type="Pfam" id="PF01455">
    <property type="entry name" value="HupF_HypC"/>
    <property type="match status" value="1"/>
</dbReference>
<dbReference type="EMBL" id="FOVP01000031">
    <property type="protein sequence ID" value="SFO35853.1"/>
    <property type="molecule type" value="Genomic_DNA"/>
</dbReference>
<dbReference type="STRING" id="1005928.SAMN04487859_13124"/>
<evidence type="ECO:0000256" key="1">
    <source>
        <dbReference type="ARBA" id="ARBA00006018"/>
    </source>
</evidence>
<protein>
    <recommendedName>
        <fullName evidence="3">Hydrogenase maturation factor HypC</fullName>
    </recommendedName>
</protein>
<evidence type="ECO:0000313" key="5">
    <source>
        <dbReference type="Proteomes" id="UP000198599"/>
    </source>
</evidence>
<proteinExistence type="inferred from homology"/>
<dbReference type="PANTHER" id="PTHR35177:SF2">
    <property type="entry name" value="HYDROGENASE MATURATION FACTOR HYBG"/>
    <property type="match status" value="1"/>
</dbReference>
<dbReference type="Proteomes" id="UP000198599">
    <property type="component" value="Unassembled WGS sequence"/>
</dbReference>
<dbReference type="PRINTS" id="PR00445">
    <property type="entry name" value="HUPFHYPC"/>
</dbReference>
<dbReference type="AlphaFoldDB" id="A0A1I5GIW1"/>
<keyword evidence="5" id="KW-1185">Reference proteome</keyword>
<dbReference type="PROSITE" id="PS01097">
    <property type="entry name" value="HUPF_HYPC"/>
    <property type="match status" value="1"/>
</dbReference>
<dbReference type="InterPro" id="IPR019812">
    <property type="entry name" value="Hydgase_assmbl_chp_CS"/>
</dbReference>
<dbReference type="SUPFAM" id="SSF159127">
    <property type="entry name" value="HupF/HypC-like"/>
    <property type="match status" value="1"/>
</dbReference>
<dbReference type="PANTHER" id="PTHR35177">
    <property type="entry name" value="HYDROGENASE MATURATION FACTOR HYBG"/>
    <property type="match status" value="1"/>
</dbReference>
<dbReference type="OrthoDB" id="9806017at2"/>
<accession>A0A1I5GIW1</accession>
<evidence type="ECO:0000313" key="4">
    <source>
        <dbReference type="EMBL" id="SFO35853.1"/>
    </source>
</evidence>
<dbReference type="GO" id="GO:0005506">
    <property type="term" value="F:iron ion binding"/>
    <property type="evidence" value="ECO:0007669"/>
    <property type="project" value="TreeGrafter"/>
</dbReference>
<name>A0A1I5GIW1_9RHOB</name>
<sequence length="97" mass="10512">MCLGIPGKIVEISDATRKLAMVDISGVKREVNIACIVGDEPLENLIGTWSLIHVGFAMSRIDEKEAALTLDVLRQLGEAQEEIEAMRASAAMLEKTS</sequence>
<dbReference type="FunFam" id="2.30.30.140:FF:000022">
    <property type="entry name" value="Hydrogenase assembly chaperone HybG"/>
    <property type="match status" value="1"/>
</dbReference>
<dbReference type="GO" id="GO:0051604">
    <property type="term" value="P:protein maturation"/>
    <property type="evidence" value="ECO:0007669"/>
    <property type="project" value="TreeGrafter"/>
</dbReference>
<gene>
    <name evidence="4" type="ORF">SAMN04487859_13124</name>
</gene>
<dbReference type="Gene3D" id="2.30.30.140">
    <property type="match status" value="1"/>
</dbReference>
<dbReference type="GO" id="GO:1902670">
    <property type="term" value="F:carbon dioxide binding"/>
    <property type="evidence" value="ECO:0007669"/>
    <property type="project" value="TreeGrafter"/>
</dbReference>
<dbReference type="NCBIfam" id="TIGR00074">
    <property type="entry name" value="hypC_hupF"/>
    <property type="match status" value="1"/>
</dbReference>
<comment type="similarity">
    <text evidence="1">Belongs to the HupF/HypC family.</text>
</comment>
<evidence type="ECO:0000256" key="2">
    <source>
        <dbReference type="ARBA" id="ARBA00053969"/>
    </source>
</evidence>
<dbReference type="RefSeq" id="WP_092842173.1">
    <property type="nucleotide sequence ID" value="NZ_FOVP01000031.1"/>
</dbReference>
<dbReference type="InterPro" id="IPR001109">
    <property type="entry name" value="Hydrogenase_HupF/HypC"/>
</dbReference>
<evidence type="ECO:0000256" key="3">
    <source>
        <dbReference type="ARBA" id="ARBA00071976"/>
    </source>
</evidence>
<reference evidence="5" key="1">
    <citation type="submission" date="2016-10" db="EMBL/GenBank/DDBJ databases">
        <authorList>
            <person name="Varghese N."/>
            <person name="Submissions S."/>
        </authorList>
    </citation>
    <scope>NUCLEOTIDE SEQUENCE [LARGE SCALE GENOMIC DNA]</scope>
    <source>
        <strain evidence="5">DSM 28463</strain>
    </source>
</reference>